<dbReference type="Pfam" id="PF03860">
    <property type="entry name" value="Csp"/>
    <property type="match status" value="1"/>
</dbReference>
<dbReference type="InterPro" id="IPR005560">
    <property type="entry name" value="Csp_YhjQ"/>
</dbReference>
<dbReference type="Gene3D" id="1.20.1270.360">
    <property type="match status" value="1"/>
</dbReference>
<name>A0A3S1DHV8_9BACL</name>
<dbReference type="OrthoDB" id="5396211at2"/>
<dbReference type="PANTHER" id="PTHR37310:SF1">
    <property type="entry name" value="CYTOPLASMIC PROTEIN"/>
    <property type="match status" value="1"/>
</dbReference>
<dbReference type="EMBL" id="RZNY01000040">
    <property type="protein sequence ID" value="RUT39729.1"/>
    <property type="molecule type" value="Genomic_DNA"/>
</dbReference>
<evidence type="ECO:0000313" key="2">
    <source>
        <dbReference type="Proteomes" id="UP000279446"/>
    </source>
</evidence>
<gene>
    <name evidence="1" type="ORF">EJP82_25545</name>
</gene>
<keyword evidence="2" id="KW-1185">Reference proteome</keyword>
<dbReference type="CDD" id="cd08026">
    <property type="entry name" value="DUF326"/>
    <property type="match status" value="1"/>
</dbReference>
<dbReference type="PANTHER" id="PTHR37310">
    <property type="entry name" value="CYTOPLASMIC PROTEIN-RELATED"/>
    <property type="match status" value="1"/>
</dbReference>
<proteinExistence type="predicted"/>
<protein>
    <submittedName>
        <fullName evidence="1">Four-helix bundle copper-binding protein</fullName>
    </submittedName>
</protein>
<sequence>MMNEKNREYIEACLKCMNACNYCYVSSLKEYDLGMLKECIRLNRECADICTFTAEALSRDTAFGDEIRELCAKICDACAEECGKHEHEHCKKCAEVCRRCADILRDRRAAA</sequence>
<comment type="caution">
    <text evidence="1">The sequence shown here is derived from an EMBL/GenBank/DDBJ whole genome shotgun (WGS) entry which is preliminary data.</text>
</comment>
<organism evidence="1 2">
    <name type="scientific">Paenibacillus anaericanus</name>
    <dbReference type="NCBI Taxonomy" id="170367"/>
    <lineage>
        <taxon>Bacteria</taxon>
        <taxon>Bacillati</taxon>
        <taxon>Bacillota</taxon>
        <taxon>Bacilli</taxon>
        <taxon>Bacillales</taxon>
        <taxon>Paenibacillaceae</taxon>
        <taxon>Paenibacillus</taxon>
    </lineage>
</organism>
<evidence type="ECO:0000313" key="1">
    <source>
        <dbReference type="EMBL" id="RUT39729.1"/>
    </source>
</evidence>
<reference evidence="1 2" key="1">
    <citation type="submission" date="2018-12" db="EMBL/GenBank/DDBJ databases">
        <authorList>
            <person name="Sun L."/>
            <person name="Chen Z."/>
        </authorList>
    </citation>
    <scope>NUCLEOTIDE SEQUENCE [LARGE SCALE GENOMIC DNA]</scope>
    <source>
        <strain evidence="1 2">DSM 15890</strain>
    </source>
</reference>
<dbReference type="AlphaFoldDB" id="A0A3S1DHV8"/>
<accession>A0A3S1DHV8</accession>
<dbReference type="Proteomes" id="UP000279446">
    <property type="component" value="Unassembled WGS sequence"/>
</dbReference>
<dbReference type="InterPro" id="IPR044543">
    <property type="entry name" value="YHJQ-like"/>
</dbReference>